<dbReference type="EMBL" id="GBRH01256300">
    <property type="protein sequence ID" value="JAD41595.1"/>
    <property type="molecule type" value="Transcribed_RNA"/>
</dbReference>
<name>A0A0A8ZXY9_ARUDO</name>
<dbReference type="AlphaFoldDB" id="A0A0A8ZXY9"/>
<proteinExistence type="predicted"/>
<reference evidence="1" key="2">
    <citation type="journal article" date="2015" name="Data Brief">
        <title>Shoot transcriptome of the giant reed, Arundo donax.</title>
        <authorList>
            <person name="Barrero R.A."/>
            <person name="Guerrero F.D."/>
            <person name="Moolhuijzen P."/>
            <person name="Goolsby J.A."/>
            <person name="Tidwell J."/>
            <person name="Bellgard S.E."/>
            <person name="Bellgard M.I."/>
        </authorList>
    </citation>
    <scope>NUCLEOTIDE SEQUENCE</scope>
    <source>
        <tissue evidence="1">Shoot tissue taken approximately 20 cm above the soil surface</tissue>
    </source>
</reference>
<accession>A0A0A8ZXY9</accession>
<protein>
    <submittedName>
        <fullName evidence="1">Uncharacterized protein</fullName>
    </submittedName>
</protein>
<sequence length="28" mass="3324">MLNDDDWIQQKSIQIRNYSVTAEVSLQQ</sequence>
<organism evidence="1">
    <name type="scientific">Arundo donax</name>
    <name type="common">Giant reed</name>
    <name type="synonym">Donax arundinaceus</name>
    <dbReference type="NCBI Taxonomy" id="35708"/>
    <lineage>
        <taxon>Eukaryota</taxon>
        <taxon>Viridiplantae</taxon>
        <taxon>Streptophyta</taxon>
        <taxon>Embryophyta</taxon>
        <taxon>Tracheophyta</taxon>
        <taxon>Spermatophyta</taxon>
        <taxon>Magnoliopsida</taxon>
        <taxon>Liliopsida</taxon>
        <taxon>Poales</taxon>
        <taxon>Poaceae</taxon>
        <taxon>PACMAD clade</taxon>
        <taxon>Arundinoideae</taxon>
        <taxon>Arundineae</taxon>
        <taxon>Arundo</taxon>
    </lineage>
</organism>
<evidence type="ECO:0000313" key="1">
    <source>
        <dbReference type="EMBL" id="JAD41595.1"/>
    </source>
</evidence>
<reference evidence="1" key="1">
    <citation type="submission" date="2014-09" db="EMBL/GenBank/DDBJ databases">
        <authorList>
            <person name="Magalhaes I.L.F."/>
            <person name="Oliveira U."/>
            <person name="Santos F.R."/>
            <person name="Vidigal T.H.D.A."/>
            <person name="Brescovit A.D."/>
            <person name="Santos A.J."/>
        </authorList>
    </citation>
    <scope>NUCLEOTIDE SEQUENCE</scope>
    <source>
        <tissue evidence="1">Shoot tissue taken approximately 20 cm above the soil surface</tissue>
    </source>
</reference>